<dbReference type="InterPro" id="IPR015424">
    <property type="entry name" value="PyrdxlP-dep_Trfase"/>
</dbReference>
<keyword evidence="4 6" id="KW-0663">Pyridoxal phosphate</keyword>
<reference evidence="10" key="1">
    <citation type="submission" date="2020-01" db="EMBL/GenBank/DDBJ databases">
        <authorList>
            <person name="Meier V. D."/>
            <person name="Meier V D."/>
        </authorList>
    </citation>
    <scope>NUCLEOTIDE SEQUENCE</scope>
    <source>
        <strain evidence="10">HLG_WM_MAG_01</strain>
    </source>
</reference>
<keyword evidence="2 10" id="KW-0032">Aminotransferase</keyword>
<dbReference type="EMBL" id="CACVAS010000058">
    <property type="protein sequence ID" value="CAA6811439.1"/>
    <property type="molecule type" value="Genomic_DNA"/>
</dbReference>
<dbReference type="PANTHER" id="PTHR42778">
    <property type="entry name" value="2-AMINOETHYLPHOSPHONATE--PYRUVATE TRANSAMINASE"/>
    <property type="match status" value="1"/>
</dbReference>
<gene>
    <name evidence="10" type="ORF">HELGO_WM173</name>
</gene>
<evidence type="ECO:0000256" key="3">
    <source>
        <dbReference type="ARBA" id="ARBA00022679"/>
    </source>
</evidence>
<evidence type="ECO:0000256" key="4">
    <source>
        <dbReference type="ARBA" id="ARBA00022898"/>
    </source>
</evidence>
<dbReference type="AlphaFoldDB" id="A0A6S6SSA9"/>
<dbReference type="InterPro" id="IPR000192">
    <property type="entry name" value="Aminotrans_V_dom"/>
</dbReference>
<dbReference type="PANTHER" id="PTHR42778:SF1">
    <property type="entry name" value="2-AMINOETHYLPHOSPHONATE--PYRUVATE TRANSAMINASE"/>
    <property type="match status" value="1"/>
</dbReference>
<evidence type="ECO:0000256" key="7">
    <source>
        <dbReference type="RuleBase" id="RU004075"/>
    </source>
</evidence>
<sequence length="381" mass="41158">MMAIAEIFMLLFTPGPTPVPESVRQAMATPTLHHRTPEFEAIFKETRELLFKLFRTDEVVMLASSGTGAMESAVTNLCHDTLLSINCGKFGERFGKIATASGLNNVEIKHEWNTPASVAEVEEALKENSSIDAIAIQISESAGGLRHPVEEIAKAAKAINPEIIVIADGITAVGVEPIDVTHIDCIIAGSQKALMLPPGLAILGLSNVAIEKIGEGKGYYFNLATEIKKQRENTTAWTAPTTLVIGTRAILEEIESKGGLDKLYADTALRAKATRNALEALGLHIYPQSPAASMSTVDDEHAKEIRDLLKTDFGVNVAGGQDHLKGKIFRINQMGLIEPYEMVAVVNAVELSLSKLGRRTFDGTASRVFNETYFKSIIGNS</sequence>
<feature type="domain" description="Aminotransferase class V" evidence="9">
    <location>
        <begin position="12"/>
        <end position="321"/>
    </location>
</feature>
<evidence type="ECO:0000256" key="8">
    <source>
        <dbReference type="RuleBase" id="RU004504"/>
    </source>
</evidence>
<protein>
    <submittedName>
        <fullName evidence="10">Phosphoserine aminotransferase (EC)</fullName>
        <ecNumber evidence="10">2.6.1.52</ecNumber>
    </submittedName>
</protein>
<evidence type="ECO:0000256" key="2">
    <source>
        <dbReference type="ARBA" id="ARBA00022576"/>
    </source>
</evidence>
<feature type="modified residue" description="N6-(pyridoxal phosphate)lysine" evidence="6">
    <location>
        <position position="192"/>
    </location>
</feature>
<dbReference type="SUPFAM" id="SSF53383">
    <property type="entry name" value="PLP-dependent transferases"/>
    <property type="match status" value="1"/>
</dbReference>
<evidence type="ECO:0000259" key="9">
    <source>
        <dbReference type="Pfam" id="PF00266"/>
    </source>
</evidence>
<feature type="binding site" evidence="5">
    <location>
        <position position="330"/>
    </location>
    <ligand>
        <name>substrate</name>
    </ligand>
</feature>
<dbReference type="Pfam" id="PF00266">
    <property type="entry name" value="Aminotran_5"/>
    <property type="match status" value="1"/>
</dbReference>
<dbReference type="InterPro" id="IPR020578">
    <property type="entry name" value="Aminotrans_V_PyrdxlP_BS"/>
</dbReference>
<dbReference type="Gene3D" id="3.90.1150.10">
    <property type="entry name" value="Aspartate Aminotransferase, domain 1"/>
    <property type="match status" value="1"/>
</dbReference>
<dbReference type="PROSITE" id="PS00595">
    <property type="entry name" value="AA_TRANSFER_CLASS_5"/>
    <property type="match status" value="1"/>
</dbReference>
<dbReference type="EC" id="2.6.1.52" evidence="10"/>
<keyword evidence="3 10" id="KW-0808">Transferase</keyword>
<dbReference type="Gene3D" id="3.40.640.10">
    <property type="entry name" value="Type I PLP-dependent aspartate aminotransferase-like (Major domain)"/>
    <property type="match status" value="1"/>
</dbReference>
<evidence type="ECO:0000256" key="5">
    <source>
        <dbReference type="PIRSR" id="PIRSR000524-1"/>
    </source>
</evidence>
<comment type="cofactor">
    <cofactor evidence="1 6 8">
        <name>pyridoxal 5'-phosphate</name>
        <dbReference type="ChEBI" id="CHEBI:597326"/>
    </cofactor>
</comment>
<evidence type="ECO:0000256" key="6">
    <source>
        <dbReference type="PIRSR" id="PIRSR000524-50"/>
    </source>
</evidence>
<accession>A0A6S6SSA9</accession>
<comment type="similarity">
    <text evidence="7">Belongs to the class-V pyridoxal-phosphate-dependent aminotransferase family.</text>
</comment>
<dbReference type="PIRSF" id="PIRSF000524">
    <property type="entry name" value="SPT"/>
    <property type="match status" value="1"/>
</dbReference>
<evidence type="ECO:0000313" key="10">
    <source>
        <dbReference type="EMBL" id="CAA6811439.1"/>
    </source>
</evidence>
<dbReference type="InterPro" id="IPR015422">
    <property type="entry name" value="PyrdxlP-dep_Trfase_small"/>
</dbReference>
<evidence type="ECO:0000256" key="1">
    <source>
        <dbReference type="ARBA" id="ARBA00001933"/>
    </source>
</evidence>
<organism evidence="10">
    <name type="scientific">uncultured Sulfurovum sp</name>
    <dbReference type="NCBI Taxonomy" id="269237"/>
    <lineage>
        <taxon>Bacteria</taxon>
        <taxon>Pseudomonadati</taxon>
        <taxon>Campylobacterota</taxon>
        <taxon>Epsilonproteobacteria</taxon>
        <taxon>Campylobacterales</taxon>
        <taxon>Sulfurovaceae</taxon>
        <taxon>Sulfurovum</taxon>
        <taxon>environmental samples</taxon>
    </lineage>
</organism>
<proteinExistence type="inferred from homology"/>
<dbReference type="GO" id="GO:0004648">
    <property type="term" value="F:O-phospho-L-serine:2-oxoglutarate aminotransferase activity"/>
    <property type="evidence" value="ECO:0007669"/>
    <property type="project" value="UniProtKB-EC"/>
</dbReference>
<name>A0A6S6SSA9_9BACT</name>
<dbReference type="InterPro" id="IPR015421">
    <property type="entry name" value="PyrdxlP-dep_Trfase_major"/>
</dbReference>
<dbReference type="InterPro" id="IPR024169">
    <property type="entry name" value="SP_NH2Trfase/AEP_transaminase"/>
</dbReference>